<name>A0A8H7AP71_9EURO</name>
<dbReference type="OrthoDB" id="10319091at2759"/>
<feature type="region of interest" description="Disordered" evidence="1">
    <location>
        <begin position="1"/>
        <end position="37"/>
    </location>
</feature>
<sequence>MDGSGNVSARQGTQRNGRTHAPPVTEATDQINHDPNNNSLTENVRAIIAEDGLLGVIILLIFTPLMILIFLFGVLLELNKCMGNIAPPWYKMYMDACRTCSAPVLDFIISVGLMLLEALCLIFNRALLTKLFLLVPLTTVILHGKRFLRGESGVLATLVANDLIYLVIDVMIRGIGRFEHSGIAIFILIELVFGMGGGDLIEGD</sequence>
<dbReference type="EMBL" id="JAACFV010000029">
    <property type="protein sequence ID" value="KAF7510487.1"/>
    <property type="molecule type" value="Genomic_DNA"/>
</dbReference>
<feature type="transmembrane region" description="Helical" evidence="2">
    <location>
        <begin position="154"/>
        <end position="176"/>
    </location>
</feature>
<evidence type="ECO:0000313" key="3">
    <source>
        <dbReference type="EMBL" id="KAF7510487.1"/>
    </source>
</evidence>
<keyword evidence="2" id="KW-1133">Transmembrane helix</keyword>
<protein>
    <submittedName>
        <fullName evidence="3">Uncharacterized protein</fullName>
    </submittedName>
</protein>
<keyword evidence="4" id="KW-1185">Reference proteome</keyword>
<dbReference type="AlphaFoldDB" id="A0A8H7AP71"/>
<feature type="transmembrane region" description="Helical" evidence="2">
    <location>
        <begin position="182"/>
        <end position="201"/>
    </location>
</feature>
<gene>
    <name evidence="3" type="ORF">GJ744_006333</name>
</gene>
<evidence type="ECO:0000313" key="4">
    <source>
        <dbReference type="Proteomes" id="UP000606974"/>
    </source>
</evidence>
<accession>A0A8H7AP71</accession>
<feature type="transmembrane region" description="Helical" evidence="2">
    <location>
        <begin position="53"/>
        <end position="76"/>
    </location>
</feature>
<keyword evidence="2" id="KW-0812">Transmembrane</keyword>
<feature type="transmembrane region" description="Helical" evidence="2">
    <location>
        <begin position="122"/>
        <end position="142"/>
    </location>
</feature>
<evidence type="ECO:0000256" key="1">
    <source>
        <dbReference type="SAM" id="MobiDB-lite"/>
    </source>
</evidence>
<reference evidence="3" key="1">
    <citation type="submission" date="2020-02" db="EMBL/GenBank/DDBJ databases">
        <authorList>
            <person name="Palmer J.M."/>
        </authorList>
    </citation>
    <scope>NUCLEOTIDE SEQUENCE</scope>
    <source>
        <strain evidence="3">EPUS1.4</strain>
        <tissue evidence="3">Thallus</tissue>
    </source>
</reference>
<proteinExistence type="predicted"/>
<evidence type="ECO:0000256" key="2">
    <source>
        <dbReference type="SAM" id="Phobius"/>
    </source>
</evidence>
<dbReference type="Proteomes" id="UP000606974">
    <property type="component" value="Unassembled WGS sequence"/>
</dbReference>
<feature type="transmembrane region" description="Helical" evidence="2">
    <location>
        <begin position="96"/>
        <end position="116"/>
    </location>
</feature>
<comment type="caution">
    <text evidence="3">The sequence shown here is derived from an EMBL/GenBank/DDBJ whole genome shotgun (WGS) entry which is preliminary data.</text>
</comment>
<keyword evidence="2" id="KW-0472">Membrane</keyword>
<organism evidence="3 4">
    <name type="scientific">Endocarpon pusillum</name>
    <dbReference type="NCBI Taxonomy" id="364733"/>
    <lineage>
        <taxon>Eukaryota</taxon>
        <taxon>Fungi</taxon>
        <taxon>Dikarya</taxon>
        <taxon>Ascomycota</taxon>
        <taxon>Pezizomycotina</taxon>
        <taxon>Eurotiomycetes</taxon>
        <taxon>Chaetothyriomycetidae</taxon>
        <taxon>Verrucariales</taxon>
        <taxon>Verrucariaceae</taxon>
        <taxon>Endocarpon</taxon>
    </lineage>
</organism>
<feature type="compositionally biased region" description="Polar residues" evidence="1">
    <location>
        <begin position="27"/>
        <end position="37"/>
    </location>
</feature>
<feature type="compositionally biased region" description="Polar residues" evidence="1">
    <location>
        <begin position="1"/>
        <end position="16"/>
    </location>
</feature>